<dbReference type="Proteomes" id="UP001601197">
    <property type="component" value="Unassembled WGS sequence"/>
</dbReference>
<gene>
    <name evidence="1" type="ORF">ACFYNZ_29515</name>
</gene>
<dbReference type="EMBL" id="JBIAFJ010000036">
    <property type="protein sequence ID" value="MFE9173553.1"/>
    <property type="molecule type" value="Genomic_DNA"/>
</dbReference>
<proteinExistence type="predicted"/>
<dbReference type="RefSeq" id="WP_388352345.1">
    <property type="nucleotide sequence ID" value="NZ_JBIAFJ010000036.1"/>
</dbReference>
<evidence type="ECO:0008006" key="3">
    <source>
        <dbReference type="Google" id="ProtNLM"/>
    </source>
</evidence>
<reference evidence="1 2" key="1">
    <citation type="submission" date="2024-10" db="EMBL/GenBank/DDBJ databases">
        <title>The Natural Products Discovery Center: Release of the First 8490 Sequenced Strains for Exploring Actinobacteria Biosynthetic Diversity.</title>
        <authorList>
            <person name="Kalkreuter E."/>
            <person name="Kautsar S.A."/>
            <person name="Yang D."/>
            <person name="Bader C.D."/>
            <person name="Teijaro C.N."/>
            <person name="Fluegel L."/>
            <person name="Davis C.M."/>
            <person name="Simpson J.R."/>
            <person name="Lauterbach L."/>
            <person name="Steele A.D."/>
            <person name="Gui C."/>
            <person name="Meng S."/>
            <person name="Li G."/>
            <person name="Viehrig K."/>
            <person name="Ye F."/>
            <person name="Su P."/>
            <person name="Kiefer A.F."/>
            <person name="Nichols A."/>
            <person name="Cepeda A.J."/>
            <person name="Yan W."/>
            <person name="Fan B."/>
            <person name="Jiang Y."/>
            <person name="Adhikari A."/>
            <person name="Zheng C.-J."/>
            <person name="Schuster L."/>
            <person name="Cowan T.M."/>
            <person name="Smanski M.J."/>
            <person name="Chevrette M.G."/>
            <person name="De Carvalho L.P.S."/>
            <person name="Shen B."/>
        </authorList>
    </citation>
    <scope>NUCLEOTIDE SEQUENCE [LARGE SCALE GENOMIC DNA]</scope>
    <source>
        <strain evidence="1 2">NPDC007147</strain>
    </source>
</reference>
<sequence>MSTELDYDPPAVWSRWARDRPFEPARIVAQNVAVARLISAGWWPAVLWPMEPRGSARPRSRRLPIVDGPMATGAAPRTSALEKGDYMAKSWISVMRTVAVIALTAGGVVGMGSAAQAAPTGCDEHALYNGYYVYCARGSGQYRAAITCWYNHGTQSRDRFGVWRTAGGLPSEVSCLSSEELGGYRTEKKG</sequence>
<evidence type="ECO:0000313" key="2">
    <source>
        <dbReference type="Proteomes" id="UP001601197"/>
    </source>
</evidence>
<keyword evidence="2" id="KW-1185">Reference proteome</keyword>
<comment type="caution">
    <text evidence="1">The sequence shown here is derived from an EMBL/GenBank/DDBJ whole genome shotgun (WGS) entry which is preliminary data.</text>
</comment>
<name>A0ABW6L3J2_9ACTN</name>
<accession>A0ABW6L3J2</accession>
<organism evidence="1 2">
    <name type="scientific">Streptomyces kebangsaanensis</name>
    <dbReference type="NCBI Taxonomy" id="864058"/>
    <lineage>
        <taxon>Bacteria</taxon>
        <taxon>Bacillati</taxon>
        <taxon>Actinomycetota</taxon>
        <taxon>Actinomycetes</taxon>
        <taxon>Kitasatosporales</taxon>
        <taxon>Streptomycetaceae</taxon>
        <taxon>Streptomyces</taxon>
    </lineage>
</organism>
<evidence type="ECO:0000313" key="1">
    <source>
        <dbReference type="EMBL" id="MFE9173553.1"/>
    </source>
</evidence>
<protein>
    <recommendedName>
        <fullName evidence="3">Chitin-binding type-3 domain-containing protein</fullName>
    </recommendedName>
</protein>